<accession>A0A427XMH2</accession>
<keyword evidence="5 8" id="KW-0406">Ion transport</keyword>
<feature type="domain" description="Potassium channel" evidence="11">
    <location>
        <begin position="242"/>
        <end position="309"/>
    </location>
</feature>
<dbReference type="GO" id="GO:0030322">
    <property type="term" value="P:stabilization of membrane potential"/>
    <property type="evidence" value="ECO:0007669"/>
    <property type="project" value="TreeGrafter"/>
</dbReference>
<dbReference type="GO" id="GO:0005886">
    <property type="term" value="C:plasma membrane"/>
    <property type="evidence" value="ECO:0007669"/>
    <property type="project" value="TreeGrafter"/>
</dbReference>
<evidence type="ECO:0000256" key="9">
    <source>
        <dbReference type="SAM" id="MobiDB-lite"/>
    </source>
</evidence>
<dbReference type="EMBL" id="RSCD01000038">
    <property type="protein sequence ID" value="RSH80075.1"/>
    <property type="molecule type" value="Genomic_DNA"/>
</dbReference>
<dbReference type="Pfam" id="PF07885">
    <property type="entry name" value="Ion_trans_2"/>
    <property type="match status" value="1"/>
</dbReference>
<feature type="transmembrane region" description="Helical" evidence="10">
    <location>
        <begin position="156"/>
        <end position="180"/>
    </location>
</feature>
<keyword evidence="6 10" id="KW-0472">Membrane</keyword>
<evidence type="ECO:0000313" key="13">
    <source>
        <dbReference type="Proteomes" id="UP000279259"/>
    </source>
</evidence>
<feature type="compositionally biased region" description="Basic and acidic residues" evidence="9">
    <location>
        <begin position="682"/>
        <end position="702"/>
    </location>
</feature>
<dbReference type="InterPro" id="IPR013099">
    <property type="entry name" value="K_chnl_dom"/>
</dbReference>
<feature type="transmembrane region" description="Helical" evidence="10">
    <location>
        <begin position="264"/>
        <end position="282"/>
    </location>
</feature>
<feature type="compositionally biased region" description="Polar residues" evidence="9">
    <location>
        <begin position="376"/>
        <end position="385"/>
    </location>
</feature>
<name>A0A427XMH2_9TREE</name>
<dbReference type="STRING" id="1890683.A0A427XMH2"/>
<dbReference type="AlphaFoldDB" id="A0A427XMH2"/>
<feature type="region of interest" description="Disordered" evidence="9">
    <location>
        <begin position="670"/>
        <end position="705"/>
    </location>
</feature>
<feature type="transmembrane region" description="Helical" evidence="10">
    <location>
        <begin position="63"/>
        <end position="84"/>
    </location>
</feature>
<dbReference type="PANTHER" id="PTHR11003:SF291">
    <property type="entry name" value="IP11374P"/>
    <property type="match status" value="1"/>
</dbReference>
<dbReference type="PANTHER" id="PTHR11003">
    <property type="entry name" value="POTASSIUM CHANNEL, SUBFAMILY K"/>
    <property type="match status" value="1"/>
</dbReference>
<feature type="region of interest" description="Disordered" evidence="9">
    <location>
        <begin position="531"/>
        <end position="586"/>
    </location>
</feature>
<comment type="subcellular location">
    <subcellularLocation>
        <location evidence="1">Membrane</location>
        <topology evidence="1">Multi-pass membrane protein</topology>
    </subcellularLocation>
</comment>
<evidence type="ECO:0000313" key="12">
    <source>
        <dbReference type="EMBL" id="RSH80075.1"/>
    </source>
</evidence>
<dbReference type="PRINTS" id="PR01333">
    <property type="entry name" value="2POREKCHANEL"/>
</dbReference>
<keyword evidence="7 8" id="KW-0407">Ion channel</keyword>
<evidence type="ECO:0000256" key="8">
    <source>
        <dbReference type="RuleBase" id="RU003857"/>
    </source>
</evidence>
<gene>
    <name evidence="12" type="ORF">EHS25_007344</name>
</gene>
<evidence type="ECO:0000256" key="3">
    <source>
        <dbReference type="ARBA" id="ARBA00022692"/>
    </source>
</evidence>
<feature type="compositionally biased region" description="Basic and acidic residues" evidence="9">
    <location>
        <begin position="360"/>
        <end position="375"/>
    </location>
</feature>
<dbReference type="Proteomes" id="UP000279259">
    <property type="component" value="Unassembled WGS sequence"/>
</dbReference>
<comment type="similarity">
    <text evidence="8">Belongs to the two pore domain potassium channel (TC 1.A.1.8) family.</text>
</comment>
<evidence type="ECO:0000256" key="1">
    <source>
        <dbReference type="ARBA" id="ARBA00004141"/>
    </source>
</evidence>
<dbReference type="Gene3D" id="1.10.287.70">
    <property type="match status" value="2"/>
</dbReference>
<feature type="transmembrane region" description="Helical" evidence="10">
    <location>
        <begin position="232"/>
        <end position="252"/>
    </location>
</feature>
<organism evidence="12 13">
    <name type="scientific">Saitozyma podzolica</name>
    <dbReference type="NCBI Taxonomy" id="1890683"/>
    <lineage>
        <taxon>Eukaryota</taxon>
        <taxon>Fungi</taxon>
        <taxon>Dikarya</taxon>
        <taxon>Basidiomycota</taxon>
        <taxon>Agaricomycotina</taxon>
        <taxon>Tremellomycetes</taxon>
        <taxon>Tremellales</taxon>
        <taxon>Trimorphomycetaceae</taxon>
        <taxon>Saitozyma</taxon>
    </lineage>
</organism>
<feature type="compositionally biased region" description="Basic and acidic residues" evidence="9">
    <location>
        <begin position="409"/>
        <end position="420"/>
    </location>
</feature>
<evidence type="ECO:0000256" key="6">
    <source>
        <dbReference type="ARBA" id="ARBA00023136"/>
    </source>
</evidence>
<reference evidence="12 13" key="1">
    <citation type="submission" date="2018-11" db="EMBL/GenBank/DDBJ databases">
        <title>Genome sequence of Saitozyma podzolica DSM 27192.</title>
        <authorList>
            <person name="Aliyu H."/>
            <person name="Gorte O."/>
            <person name="Ochsenreither K."/>
        </authorList>
    </citation>
    <scope>NUCLEOTIDE SEQUENCE [LARGE SCALE GENOMIC DNA]</scope>
    <source>
        <strain evidence="12 13">DSM 27192</strain>
    </source>
</reference>
<dbReference type="GO" id="GO:0022841">
    <property type="term" value="F:potassium ion leak channel activity"/>
    <property type="evidence" value="ECO:0007669"/>
    <property type="project" value="TreeGrafter"/>
</dbReference>
<feature type="transmembrane region" description="Helical" evidence="10">
    <location>
        <begin position="25"/>
        <end position="43"/>
    </location>
</feature>
<sequence>MPAQKWSQGTWWWFPHPRFRTLRTFAKYCPLIAAVLAPLSTLLDIPALAEPWFARNGIPVHDFRASVVLSAVGLALNVLANLLLVLRFSSSKEKRWRHATTWSTLCWLSTFIIEIINVTLFGPHVHRGPDYESTEGFCALTIGYGDLVPTTAWAKILVFPFFVLTISQLANEVLIIFGFIQDRAEQRRNEWRKRYEAAMHAEANTVRPRATLIQEMALIQAINKREEMMSQLYDLIWSALALIVFWVSGAAIFQAIEGWSYGNAVYAVVILTTTIGFGDFVPTAPVGRVVWIPYTLMAVPIVTSFAAQTIAGLMSTFFRPACTKIVFEGTGRDSSDAFKPHSDFVIRAHESYQDMRKRLVSETDVAPAKDEDKATSTKGNGNAENVGQAKKKDEGLEDEETRACGGAGVKEKRNEGEKEGVGANPPITRSGKVPDLTRADDVNPYQDDGGASTRSPHLHRPIHLTSHLYPHSNSVHRQVGRLIGEENEEEELFPVFKKELEFTTEEQKVQSEYQAVERIVKARADEEFHFRELRDGGRGGGKGTSDKSCEETGVVGNSGKTRPKSKAGDPEWDEEETERGEEYAEDEDVRELELHLLRRFVELTVRLEAEARQMLLDSMDKGVARTLLLADRNVQIQDVRAVRGDNANILAIWRGDTVPGARDSVPICEHGFKNGTGPESLLPHDEKERHERKPPPLPDRSDGMLPKVQRYRNTFAEILVLGAILQKLEVVKIGRERDEKWSRA</sequence>
<feature type="compositionally biased region" description="Acidic residues" evidence="9">
    <location>
        <begin position="570"/>
        <end position="586"/>
    </location>
</feature>
<keyword evidence="4 10" id="KW-1133">Transmembrane helix</keyword>
<keyword evidence="2 8" id="KW-0813">Transport</keyword>
<feature type="transmembrane region" description="Helical" evidence="10">
    <location>
        <begin position="105"/>
        <end position="125"/>
    </location>
</feature>
<protein>
    <recommendedName>
        <fullName evidence="11">Potassium channel domain-containing protein</fullName>
    </recommendedName>
</protein>
<feature type="region of interest" description="Disordered" evidence="9">
    <location>
        <begin position="360"/>
        <end position="438"/>
    </location>
</feature>
<evidence type="ECO:0000256" key="2">
    <source>
        <dbReference type="ARBA" id="ARBA00022448"/>
    </source>
</evidence>
<evidence type="ECO:0000256" key="10">
    <source>
        <dbReference type="SAM" id="Phobius"/>
    </source>
</evidence>
<dbReference type="SUPFAM" id="SSF81324">
    <property type="entry name" value="Voltage-gated potassium channels"/>
    <property type="match status" value="2"/>
</dbReference>
<dbReference type="OrthoDB" id="297496at2759"/>
<evidence type="ECO:0000256" key="5">
    <source>
        <dbReference type="ARBA" id="ARBA00023065"/>
    </source>
</evidence>
<evidence type="ECO:0000259" key="11">
    <source>
        <dbReference type="Pfam" id="PF07885"/>
    </source>
</evidence>
<keyword evidence="3 8" id="KW-0812">Transmembrane</keyword>
<comment type="caution">
    <text evidence="12">The sequence shown here is derived from an EMBL/GenBank/DDBJ whole genome shotgun (WGS) entry which is preliminary data.</text>
</comment>
<evidence type="ECO:0000256" key="4">
    <source>
        <dbReference type="ARBA" id="ARBA00022989"/>
    </source>
</evidence>
<dbReference type="InterPro" id="IPR003280">
    <property type="entry name" value="2pore_dom_K_chnl"/>
</dbReference>
<evidence type="ECO:0000256" key="7">
    <source>
        <dbReference type="ARBA" id="ARBA00023303"/>
    </source>
</evidence>
<feature type="transmembrane region" description="Helical" evidence="10">
    <location>
        <begin position="294"/>
        <end position="318"/>
    </location>
</feature>
<dbReference type="GO" id="GO:0015271">
    <property type="term" value="F:outward rectifier potassium channel activity"/>
    <property type="evidence" value="ECO:0007669"/>
    <property type="project" value="TreeGrafter"/>
</dbReference>
<proteinExistence type="inferred from homology"/>
<keyword evidence="13" id="KW-1185">Reference proteome</keyword>